<evidence type="ECO:0000313" key="1">
    <source>
        <dbReference type="EMBL" id="SVD10578.1"/>
    </source>
</evidence>
<dbReference type="EMBL" id="UINC01129882">
    <property type="protein sequence ID" value="SVD10578.1"/>
    <property type="molecule type" value="Genomic_DNA"/>
</dbReference>
<accession>A0A382SN28</accession>
<protein>
    <submittedName>
        <fullName evidence="1">Uncharacterized protein</fullName>
    </submittedName>
</protein>
<dbReference type="AlphaFoldDB" id="A0A382SN28"/>
<organism evidence="1">
    <name type="scientific">marine metagenome</name>
    <dbReference type="NCBI Taxonomy" id="408172"/>
    <lineage>
        <taxon>unclassified sequences</taxon>
        <taxon>metagenomes</taxon>
        <taxon>ecological metagenomes</taxon>
    </lineage>
</organism>
<gene>
    <name evidence="1" type="ORF">METZ01_LOCUS363432</name>
</gene>
<sequence>MKATIETKTRPTALSLFFLALRFLLKSLGPIRDLRCCLSVDLFI</sequence>
<name>A0A382SN28_9ZZZZ</name>
<reference evidence="1" key="1">
    <citation type="submission" date="2018-05" db="EMBL/GenBank/DDBJ databases">
        <authorList>
            <person name="Lanie J.A."/>
            <person name="Ng W.-L."/>
            <person name="Kazmierczak K.M."/>
            <person name="Andrzejewski T.M."/>
            <person name="Davidsen T.M."/>
            <person name="Wayne K.J."/>
            <person name="Tettelin H."/>
            <person name="Glass J.I."/>
            <person name="Rusch D."/>
            <person name="Podicherti R."/>
            <person name="Tsui H.-C.T."/>
            <person name="Winkler M.E."/>
        </authorList>
    </citation>
    <scope>NUCLEOTIDE SEQUENCE</scope>
</reference>
<proteinExistence type="predicted"/>